<dbReference type="EMBL" id="CP159837">
    <property type="protein sequence ID" value="XCM38815.1"/>
    <property type="molecule type" value="Genomic_DNA"/>
</dbReference>
<sequence length="46" mass="5452">MPPKKETGFLWCRLNLTVECQKETRFLSSQRSRFLAPNKRNRVSVV</sequence>
<evidence type="ECO:0000313" key="1">
    <source>
        <dbReference type="EMBL" id="XCM38815.1"/>
    </source>
</evidence>
<name>A0AAU8JJA3_9CYAN</name>
<proteinExistence type="predicted"/>
<accession>A0AAU8JJA3</accession>
<reference evidence="1" key="1">
    <citation type="submission" date="2024-07" db="EMBL/GenBank/DDBJ databases">
        <authorList>
            <person name="Kim Y.J."/>
            <person name="Jeong J.Y."/>
        </authorList>
    </citation>
    <scope>NUCLEOTIDE SEQUENCE</scope>
    <source>
        <strain evidence="1">GIHE-MW2</strain>
    </source>
</reference>
<organism evidence="1">
    <name type="scientific">Planktothricoides raciborskii GIHE-MW2</name>
    <dbReference type="NCBI Taxonomy" id="2792601"/>
    <lineage>
        <taxon>Bacteria</taxon>
        <taxon>Bacillati</taxon>
        <taxon>Cyanobacteriota</taxon>
        <taxon>Cyanophyceae</taxon>
        <taxon>Oscillatoriophycideae</taxon>
        <taxon>Oscillatoriales</taxon>
        <taxon>Oscillatoriaceae</taxon>
        <taxon>Planktothricoides</taxon>
    </lineage>
</organism>
<gene>
    <name evidence="1" type="ORF">ABWT76_001690</name>
</gene>
<dbReference type="AlphaFoldDB" id="A0AAU8JJA3"/>
<dbReference type="RefSeq" id="WP_354635948.1">
    <property type="nucleotide sequence ID" value="NZ_CP159837.1"/>
</dbReference>
<protein>
    <submittedName>
        <fullName evidence="1">Uncharacterized protein</fullName>
    </submittedName>
</protein>